<dbReference type="InterPro" id="IPR053293">
    <property type="entry name" value="OCM_Kinase"/>
</dbReference>
<reference evidence="1 2" key="1">
    <citation type="submission" date="2024-04" db="EMBL/GenBank/DDBJ databases">
        <authorList>
            <person name="Fracassetti M."/>
        </authorList>
    </citation>
    <scope>NUCLEOTIDE SEQUENCE [LARGE SCALE GENOMIC DNA]</scope>
</reference>
<dbReference type="AlphaFoldDB" id="A0AAV2EQ29"/>
<dbReference type="EMBL" id="OZ034818">
    <property type="protein sequence ID" value="CAL1388061.1"/>
    <property type="molecule type" value="Genomic_DNA"/>
</dbReference>
<name>A0AAV2EQ29_9ROSI</name>
<sequence>MEVPEGTVVGTEQDGFMLVRVHGIHDPLRVPDSTLERVSFGLAAGDWVRLKEGEMNHHSTVGILHSITRDGRVSVGFIGLDTFWKGNSSQLQMAESYFVGQFVRLTANVLSPKFEWPRSTTGGVWAAGKIQWILPNGCLVVKFP</sequence>
<evidence type="ECO:0000313" key="2">
    <source>
        <dbReference type="Proteomes" id="UP001497516"/>
    </source>
</evidence>
<dbReference type="PANTHER" id="PTHR47209:SF1">
    <property type="entry name" value="OS06G0639500 PROTEIN"/>
    <property type="match status" value="1"/>
</dbReference>
<dbReference type="PANTHER" id="PTHR47209">
    <property type="entry name" value="OS06G0639500 PROTEIN"/>
    <property type="match status" value="1"/>
</dbReference>
<gene>
    <name evidence="1" type="ORF">LTRI10_LOCUS29009</name>
</gene>
<evidence type="ECO:0000313" key="1">
    <source>
        <dbReference type="EMBL" id="CAL1388061.1"/>
    </source>
</evidence>
<protein>
    <submittedName>
        <fullName evidence="1">Uncharacterized protein</fullName>
    </submittedName>
</protein>
<organism evidence="1 2">
    <name type="scientific">Linum trigynum</name>
    <dbReference type="NCBI Taxonomy" id="586398"/>
    <lineage>
        <taxon>Eukaryota</taxon>
        <taxon>Viridiplantae</taxon>
        <taxon>Streptophyta</taxon>
        <taxon>Embryophyta</taxon>
        <taxon>Tracheophyta</taxon>
        <taxon>Spermatophyta</taxon>
        <taxon>Magnoliopsida</taxon>
        <taxon>eudicotyledons</taxon>
        <taxon>Gunneridae</taxon>
        <taxon>Pentapetalae</taxon>
        <taxon>rosids</taxon>
        <taxon>fabids</taxon>
        <taxon>Malpighiales</taxon>
        <taxon>Linaceae</taxon>
        <taxon>Linum</taxon>
    </lineage>
</organism>
<dbReference type="Proteomes" id="UP001497516">
    <property type="component" value="Chromosome 5"/>
</dbReference>
<accession>A0AAV2EQ29</accession>
<proteinExistence type="predicted"/>
<keyword evidence="2" id="KW-1185">Reference proteome</keyword>